<feature type="compositionally biased region" description="Pro residues" evidence="1">
    <location>
        <begin position="325"/>
        <end position="335"/>
    </location>
</feature>
<feature type="compositionally biased region" description="Pro residues" evidence="1">
    <location>
        <begin position="361"/>
        <end position="372"/>
    </location>
</feature>
<dbReference type="Pfam" id="PF26034">
    <property type="entry name" value="PHAT_SMAUG"/>
    <property type="match status" value="1"/>
</dbReference>
<reference evidence="2" key="1">
    <citation type="submission" date="2015-05" db="UniProtKB">
        <authorList>
            <consortium name="EnsemblMetazoa"/>
        </authorList>
    </citation>
    <scope>IDENTIFICATION</scope>
</reference>
<feature type="compositionally biased region" description="Polar residues" evidence="1">
    <location>
        <begin position="302"/>
        <end position="313"/>
    </location>
</feature>
<keyword evidence="3" id="KW-1185">Reference proteome</keyword>
<evidence type="ECO:0000256" key="1">
    <source>
        <dbReference type="SAM" id="MobiDB-lite"/>
    </source>
</evidence>
<dbReference type="OMA" id="YHGEMAM"/>
<feature type="region of interest" description="Disordered" evidence="1">
    <location>
        <begin position="722"/>
        <end position="776"/>
    </location>
</feature>
<sequence>MVCKRDEVLTWFKGLKSYKRTDLMCSLLNLCLPFELRFLGTCLEHLGKRDFHELRQSENEANSLSELNALDLQCLSNQQVRTKLAIYVSLLYSCNYTCSNSIFKILTKSDDIHSLLKKSGDDTVLDELLLIYTLAINHPAFSFEQKLSLEKIFSQLLEEERLFMQSNARNSKTFTASSMEPIHDKSPLQGYSACIPLDDAHIIGVPSPSQLPMAQPAAHHPEITLNVVNVWFTGEANTGVGIIGVHDGANGGLRLSYSVPPGSGGNGGGQGPPLLINPWGAIMTPVTATVPPSGADSPIGASRTSSPCNSASRPGSPHQQTLPHQPSPPQQPQPPQQQQQQPPQQQQQQQHQPQQQTRLKFPPPRVPPPPSAIGPDHLREAIGKEMPKYITNLQSYSNEQLSRMSDEDLREIGLNQNAIIQLRSILNKQAITNGIGPTPQIIDMSNIKKKVDPPIEHEYGNIPTVVRRYPVDMAVYPGGMMCPPMSQCYSCYIAPRKCLPLPHYQVAASLQPPPPPHHHLSPVAPTPTILTDPLRSLRLDTEPSSASDTASDHSPPDTPAPTSHLTGASIGGEQLATGEERLAGGGGSDERRGGGAPHGRARGIGRNRSNPPGIQKLPRGRGPNPVQRRREIGANMSNGGIVDDRKVYSSNNNGNGSNGGANNGSSSTNTGGNNVGGGAEPPAPTGGYFTSYMSPYIRPAGYPSFHHPGFVRPTYPPPPYHNGDIVYPYPPPPPPQGNGPQGPPQFLPGPPQPPYSPAPPPQPPQLHPPQQQQHKLSCYNCGSQSHIAVDCPEATIEEITKQGQYKIDFTTSYQKQPGEIPNSADK</sequence>
<feature type="region of interest" description="Disordered" evidence="1">
    <location>
        <begin position="287"/>
        <end position="377"/>
    </location>
</feature>
<dbReference type="InParanoid" id="T1HXK6"/>
<dbReference type="Gene3D" id="4.10.60.10">
    <property type="entry name" value="Zinc finger, CCHC-type"/>
    <property type="match status" value="1"/>
</dbReference>
<feature type="compositionally biased region" description="Low complexity" evidence="1">
    <location>
        <begin position="663"/>
        <end position="672"/>
    </location>
</feature>
<dbReference type="FunCoup" id="T1HXK6">
    <property type="interactions" value="5"/>
</dbReference>
<dbReference type="PROSITE" id="PS50158">
    <property type="entry name" value="ZF_CCHC"/>
    <property type="match status" value="1"/>
</dbReference>
<dbReference type="EMBL" id="ACPB03015496">
    <property type="status" value="NOT_ANNOTATED_CDS"/>
    <property type="molecule type" value="Genomic_DNA"/>
</dbReference>
<dbReference type="Proteomes" id="UP000015103">
    <property type="component" value="Unassembled WGS sequence"/>
</dbReference>
<evidence type="ECO:0000313" key="3">
    <source>
        <dbReference type="Proteomes" id="UP000015103"/>
    </source>
</evidence>
<dbReference type="InterPro" id="IPR001878">
    <property type="entry name" value="Znf_CCHC"/>
</dbReference>
<dbReference type="eggNOG" id="ENOG502S12D">
    <property type="taxonomic scope" value="Eukaryota"/>
</dbReference>
<dbReference type="InterPro" id="IPR058599">
    <property type="entry name" value="PHAT_Smg/ZCCHC2-like"/>
</dbReference>
<dbReference type="STRING" id="13249.T1HXK6"/>
<dbReference type="InterPro" id="IPR042344">
    <property type="entry name" value="ZCCHC14"/>
</dbReference>
<evidence type="ECO:0000313" key="2">
    <source>
        <dbReference type="EnsemblMetazoa" id="RPRC008776-PA"/>
    </source>
</evidence>
<dbReference type="GO" id="GO:0008270">
    <property type="term" value="F:zinc ion binding"/>
    <property type="evidence" value="ECO:0007669"/>
    <property type="project" value="InterPro"/>
</dbReference>
<proteinExistence type="predicted"/>
<accession>T1HXK6</accession>
<feature type="region of interest" description="Disordered" evidence="1">
    <location>
        <begin position="510"/>
        <end position="682"/>
    </location>
</feature>
<dbReference type="SMART" id="SM00343">
    <property type="entry name" value="ZnF_C2HC"/>
    <property type="match status" value="1"/>
</dbReference>
<dbReference type="InterPro" id="IPR057327">
    <property type="entry name" value="Vts1_dom"/>
</dbReference>
<feature type="compositionally biased region" description="Pro residues" evidence="1">
    <location>
        <begin position="728"/>
        <end position="767"/>
    </location>
</feature>
<dbReference type="VEuPathDB" id="VectorBase:RPRC008776"/>
<dbReference type="EnsemblMetazoa" id="RPRC008776-RA">
    <property type="protein sequence ID" value="RPRC008776-PA"/>
    <property type="gene ID" value="RPRC008776"/>
</dbReference>
<organism evidence="2 3">
    <name type="scientific">Rhodnius prolixus</name>
    <name type="common">Triatomid bug</name>
    <dbReference type="NCBI Taxonomy" id="13249"/>
    <lineage>
        <taxon>Eukaryota</taxon>
        <taxon>Metazoa</taxon>
        <taxon>Ecdysozoa</taxon>
        <taxon>Arthropoda</taxon>
        <taxon>Hexapoda</taxon>
        <taxon>Insecta</taxon>
        <taxon>Pterygota</taxon>
        <taxon>Neoptera</taxon>
        <taxon>Paraneoptera</taxon>
        <taxon>Hemiptera</taxon>
        <taxon>Heteroptera</taxon>
        <taxon>Panheteroptera</taxon>
        <taxon>Cimicomorpha</taxon>
        <taxon>Reduviidae</taxon>
        <taxon>Triatominae</taxon>
        <taxon>Rhodnius</taxon>
    </lineage>
</organism>
<name>T1HXK6_RHOPR</name>
<protein>
    <submittedName>
        <fullName evidence="2">CCHC-type domain-containing protein</fullName>
    </submittedName>
</protein>
<dbReference type="PANTHER" id="PTHR16195:SF16">
    <property type="entry name" value="ZINC FINGER CCHC DOMAIN-CONTAINING PROTEIN 14"/>
    <property type="match status" value="1"/>
</dbReference>
<feature type="compositionally biased region" description="Basic and acidic residues" evidence="1">
    <location>
        <begin position="578"/>
        <end position="593"/>
    </location>
</feature>
<dbReference type="Pfam" id="PF25479">
    <property type="entry name" value="Vts1"/>
    <property type="match status" value="1"/>
</dbReference>
<feature type="compositionally biased region" description="Low complexity" evidence="1">
    <location>
        <begin position="336"/>
        <end position="356"/>
    </location>
</feature>
<dbReference type="PANTHER" id="PTHR16195">
    <property type="entry name" value="ZINC FINGER CCHC DOMAIN CONTAINING PROTEIN"/>
    <property type="match status" value="1"/>
</dbReference>
<dbReference type="AlphaFoldDB" id="T1HXK6"/>
<dbReference type="HOGENOM" id="CLU_343008_0_0_1"/>
<dbReference type="GO" id="GO:0003676">
    <property type="term" value="F:nucleic acid binding"/>
    <property type="evidence" value="ECO:0007669"/>
    <property type="project" value="InterPro"/>
</dbReference>